<evidence type="ECO:0000313" key="2">
    <source>
        <dbReference type="Proteomes" id="UP000007502"/>
    </source>
</evidence>
<name>F1D168_9CAUD</name>
<dbReference type="RefSeq" id="YP_004250987.1">
    <property type="nucleotide sequence ID" value="NC_015157.1"/>
</dbReference>
<gene>
    <name evidence="1" type="primary">ORF46</name>
</gene>
<sequence length="76" mass="8562">MIKGYYVDLEGAVVTVVENDAKLYNSWGEVLLEQKETYTSVLTGGWEEGEGFRVDQEYVLWTSLKELAKIIEGRGG</sequence>
<accession>F1D168</accession>
<reference evidence="1 2" key="1">
    <citation type="journal article" date="2011" name="MBio">
        <title>Evidence of a dominant lineage of Vibrio cholerae-specific lytic bacteriophages shed by cholera patients over a 10-year period in Dhaka, Bangladesh.</title>
        <authorList>
            <person name="Seed K.D."/>
            <person name="Bodi K.L."/>
            <person name="Kropinski A.M."/>
            <person name="Ackermann H.W."/>
            <person name="Calderwood S.B."/>
            <person name="Qadri F."/>
            <person name="Camilli A."/>
        </authorList>
    </citation>
    <scope>NUCLEOTIDE SEQUENCE [LARGE SCALE GENOMIC DNA]</scope>
</reference>
<organism evidence="1 2">
    <name type="scientific">Vibrio phage ICP1</name>
    <dbReference type="NCBI Taxonomy" id="979525"/>
    <lineage>
        <taxon>Viruses</taxon>
        <taxon>Duplodnaviria</taxon>
        <taxon>Heunggongvirae</taxon>
        <taxon>Uroviricota</taxon>
        <taxon>Caudoviricetes</taxon>
        <taxon>Mohonavirus</taxon>
        <taxon>Mohonavirus ICP1</taxon>
    </lineage>
</organism>
<evidence type="ECO:0000313" key="1">
    <source>
        <dbReference type="EMBL" id="ADX87862.1"/>
    </source>
</evidence>
<keyword evidence="2" id="KW-1185">Reference proteome</keyword>
<proteinExistence type="predicted"/>
<dbReference type="EMBL" id="HQ641347">
    <property type="protein sequence ID" value="ADX87862.1"/>
    <property type="molecule type" value="Genomic_DNA"/>
</dbReference>
<dbReference type="GeneID" id="10228525"/>
<dbReference type="Proteomes" id="UP000007502">
    <property type="component" value="Segment"/>
</dbReference>
<protein>
    <submittedName>
        <fullName evidence="1">Uncharacterized protein ORF46</fullName>
    </submittedName>
</protein>
<dbReference type="KEGG" id="vg:10228525"/>